<sequence>MLDSSALNSPTGRSSSCQSIGSIHSSDYCTSDKITTNNDTASNEIDLVRTISGTAIAKSLEEWQKAHFKSNENRKEPSASSETQKTMKNAMNKPKSSPNDRRVINPIKAVHQNI</sequence>
<dbReference type="AlphaFoldDB" id="A0ABD6EIJ9"/>
<feature type="compositionally biased region" description="Basic and acidic residues" evidence="1">
    <location>
        <begin position="67"/>
        <end position="77"/>
    </location>
</feature>
<evidence type="ECO:0000313" key="2">
    <source>
        <dbReference type="EMBL" id="MFH4979081.1"/>
    </source>
</evidence>
<reference evidence="2 3" key="1">
    <citation type="submission" date="2024-08" db="EMBL/GenBank/DDBJ databases">
        <title>Gnathostoma spinigerum genome.</title>
        <authorList>
            <person name="Gonzalez-Bertolin B."/>
            <person name="Monzon S."/>
            <person name="Zaballos A."/>
            <person name="Jimenez P."/>
            <person name="Dekumyoy P."/>
            <person name="Varona S."/>
            <person name="Cuesta I."/>
            <person name="Sumanam S."/>
            <person name="Adisakwattana P."/>
            <person name="Gasser R.B."/>
            <person name="Hernandez-Gonzalez A."/>
            <person name="Young N.D."/>
            <person name="Perteguer M.J."/>
        </authorList>
    </citation>
    <scope>NUCLEOTIDE SEQUENCE [LARGE SCALE GENOMIC DNA]</scope>
    <source>
        <strain evidence="2">AL3</strain>
        <tissue evidence="2">Liver</tissue>
    </source>
</reference>
<feature type="region of interest" description="Disordered" evidence="1">
    <location>
        <begin position="67"/>
        <end position="114"/>
    </location>
</feature>
<feature type="compositionally biased region" description="Low complexity" evidence="1">
    <location>
        <begin position="14"/>
        <end position="26"/>
    </location>
</feature>
<protein>
    <submittedName>
        <fullName evidence="2">Uncharacterized protein</fullName>
    </submittedName>
</protein>
<organism evidence="2 3">
    <name type="scientific">Gnathostoma spinigerum</name>
    <dbReference type="NCBI Taxonomy" id="75299"/>
    <lineage>
        <taxon>Eukaryota</taxon>
        <taxon>Metazoa</taxon>
        <taxon>Ecdysozoa</taxon>
        <taxon>Nematoda</taxon>
        <taxon>Chromadorea</taxon>
        <taxon>Rhabditida</taxon>
        <taxon>Spirurina</taxon>
        <taxon>Gnathostomatomorpha</taxon>
        <taxon>Gnathostomatoidea</taxon>
        <taxon>Gnathostomatidae</taxon>
        <taxon>Gnathostoma</taxon>
    </lineage>
</organism>
<dbReference type="Proteomes" id="UP001608902">
    <property type="component" value="Unassembled WGS sequence"/>
</dbReference>
<name>A0ABD6EIJ9_9BILA</name>
<dbReference type="EMBL" id="JBGFUD010003829">
    <property type="protein sequence ID" value="MFH4979081.1"/>
    <property type="molecule type" value="Genomic_DNA"/>
</dbReference>
<feature type="compositionally biased region" description="Polar residues" evidence="1">
    <location>
        <begin position="78"/>
        <end position="97"/>
    </location>
</feature>
<comment type="caution">
    <text evidence="2">The sequence shown here is derived from an EMBL/GenBank/DDBJ whole genome shotgun (WGS) entry which is preliminary data.</text>
</comment>
<evidence type="ECO:0000256" key="1">
    <source>
        <dbReference type="SAM" id="MobiDB-lite"/>
    </source>
</evidence>
<evidence type="ECO:0000313" key="3">
    <source>
        <dbReference type="Proteomes" id="UP001608902"/>
    </source>
</evidence>
<gene>
    <name evidence="2" type="ORF">AB6A40_005790</name>
</gene>
<keyword evidence="3" id="KW-1185">Reference proteome</keyword>
<feature type="compositionally biased region" description="Polar residues" evidence="1">
    <location>
        <begin position="1"/>
        <end position="13"/>
    </location>
</feature>
<accession>A0ABD6EIJ9</accession>
<feature type="region of interest" description="Disordered" evidence="1">
    <location>
        <begin position="1"/>
        <end position="29"/>
    </location>
</feature>
<proteinExistence type="predicted"/>